<organism evidence="2 3">
    <name type="scientific">Trujillonella endophytica</name>
    <dbReference type="NCBI Taxonomy" id="673521"/>
    <lineage>
        <taxon>Bacteria</taxon>
        <taxon>Bacillati</taxon>
        <taxon>Actinomycetota</taxon>
        <taxon>Actinomycetes</taxon>
        <taxon>Geodermatophilales</taxon>
        <taxon>Geodermatophilaceae</taxon>
        <taxon>Trujillonella</taxon>
    </lineage>
</organism>
<evidence type="ECO:0000313" key="3">
    <source>
        <dbReference type="Proteomes" id="UP000198960"/>
    </source>
</evidence>
<proteinExistence type="predicted"/>
<dbReference type="PANTHER" id="PTHR43433:SF5">
    <property type="entry name" value="AB HYDROLASE-1 DOMAIN-CONTAINING PROTEIN"/>
    <property type="match status" value="1"/>
</dbReference>
<name>A0A1H8QQN5_9ACTN</name>
<dbReference type="InterPro" id="IPR000073">
    <property type="entry name" value="AB_hydrolase_1"/>
</dbReference>
<dbReference type="STRING" id="673521.SAMN05660991_00737"/>
<dbReference type="Pfam" id="PF00561">
    <property type="entry name" value="Abhydrolase_1"/>
    <property type="match status" value="1"/>
</dbReference>
<dbReference type="InterPro" id="IPR029058">
    <property type="entry name" value="AB_hydrolase_fold"/>
</dbReference>
<accession>A0A1H8QQN5</accession>
<dbReference type="Gene3D" id="3.40.50.1820">
    <property type="entry name" value="alpha/beta hydrolase"/>
    <property type="match status" value="1"/>
</dbReference>
<dbReference type="PRINTS" id="PR00111">
    <property type="entry name" value="ABHYDROLASE"/>
</dbReference>
<evidence type="ECO:0000313" key="2">
    <source>
        <dbReference type="EMBL" id="SEO56366.1"/>
    </source>
</evidence>
<dbReference type="GO" id="GO:0046503">
    <property type="term" value="P:glycerolipid catabolic process"/>
    <property type="evidence" value="ECO:0007669"/>
    <property type="project" value="TreeGrafter"/>
</dbReference>
<dbReference type="AlphaFoldDB" id="A0A1H8QQN5"/>
<dbReference type="OrthoDB" id="495620at2"/>
<protein>
    <submittedName>
        <fullName evidence="2">Pimeloyl-ACP methyl ester carboxylesterase</fullName>
    </submittedName>
</protein>
<reference evidence="3" key="1">
    <citation type="submission" date="2016-10" db="EMBL/GenBank/DDBJ databases">
        <authorList>
            <person name="Varghese N."/>
            <person name="Submissions S."/>
        </authorList>
    </citation>
    <scope>NUCLEOTIDE SEQUENCE [LARGE SCALE GENOMIC DNA]</scope>
    <source>
        <strain evidence="3">DSM 45413</strain>
    </source>
</reference>
<dbReference type="Proteomes" id="UP000198960">
    <property type="component" value="Unassembled WGS sequence"/>
</dbReference>
<feature type="domain" description="AB hydrolase-1" evidence="1">
    <location>
        <begin position="97"/>
        <end position="327"/>
    </location>
</feature>
<sequence>MNADPASADLRNDSLQLRVARALQPLASSPHFARTVAMGIRTEAAWRTLIESELRLVGLRTANQRRRRQERRESPAGLASRRGRRLVVNWHEGGAGPALLLLNGWTASGLVWPEEWVRDLEERFRVIRVDNRGTGWSRSAPAPYTMADLADDAAEVLRACDIEDATVLGVSMGGMVAQELTLRHPDRVNRLVLVCTAPPVPAQIVPDPAPFLASLGRPLPGVDLHQHMQGLWSSYAAPSFAQDHPEVFDDIASQILRRVTPRPRVLDQLRAARSWHGSDRLRRIDVPTTVVHGDRDPLMPLGNGMRLAQLIPGADYVELEGVGHLPPHEAGADLLEILRG</sequence>
<evidence type="ECO:0000259" key="1">
    <source>
        <dbReference type="Pfam" id="PF00561"/>
    </source>
</evidence>
<gene>
    <name evidence="2" type="ORF">SAMN05660991_00737</name>
</gene>
<dbReference type="PANTHER" id="PTHR43433">
    <property type="entry name" value="HYDROLASE, ALPHA/BETA FOLD FAMILY PROTEIN"/>
    <property type="match status" value="1"/>
</dbReference>
<dbReference type="GO" id="GO:0004806">
    <property type="term" value="F:triacylglycerol lipase activity"/>
    <property type="evidence" value="ECO:0007669"/>
    <property type="project" value="TreeGrafter"/>
</dbReference>
<dbReference type="RefSeq" id="WP_091940311.1">
    <property type="nucleotide sequence ID" value="NZ_FOEE01000002.1"/>
</dbReference>
<keyword evidence="3" id="KW-1185">Reference proteome</keyword>
<dbReference type="SUPFAM" id="SSF53474">
    <property type="entry name" value="alpha/beta-Hydrolases"/>
    <property type="match status" value="1"/>
</dbReference>
<dbReference type="InterPro" id="IPR050471">
    <property type="entry name" value="AB_hydrolase"/>
</dbReference>
<dbReference type="EMBL" id="FOEE01000002">
    <property type="protein sequence ID" value="SEO56366.1"/>
    <property type="molecule type" value="Genomic_DNA"/>
</dbReference>